<feature type="active site" description="Charge relay system" evidence="3">
    <location>
        <position position="415"/>
    </location>
</feature>
<dbReference type="Pfam" id="PF00135">
    <property type="entry name" value="COesterase"/>
    <property type="match status" value="1"/>
</dbReference>
<dbReference type="InterPro" id="IPR050309">
    <property type="entry name" value="Type-B_Carboxylest/Lipase"/>
</dbReference>
<organism evidence="6 7">
    <name type="scientific">Psychromicrobium lacuslunae</name>
    <dbReference type="NCBI Taxonomy" id="1618207"/>
    <lineage>
        <taxon>Bacteria</taxon>
        <taxon>Bacillati</taxon>
        <taxon>Actinomycetota</taxon>
        <taxon>Actinomycetes</taxon>
        <taxon>Micrococcales</taxon>
        <taxon>Micrococcaceae</taxon>
        <taxon>Psychromicrobium</taxon>
    </lineage>
</organism>
<dbReference type="PATRIC" id="fig|1618207.4.peg.1061"/>
<evidence type="ECO:0000259" key="5">
    <source>
        <dbReference type="Pfam" id="PF00135"/>
    </source>
</evidence>
<evidence type="ECO:0000313" key="7">
    <source>
        <dbReference type="Proteomes" id="UP000061839"/>
    </source>
</evidence>
<evidence type="ECO:0000256" key="3">
    <source>
        <dbReference type="PIRSR" id="PIRSR600997-1"/>
    </source>
</evidence>
<proteinExistence type="inferred from homology"/>
<protein>
    <recommendedName>
        <fullName evidence="4">Carboxylic ester hydrolase</fullName>
        <ecNumber evidence="4">3.1.1.-</ecNumber>
    </recommendedName>
</protein>
<keyword evidence="2 4" id="KW-0378">Hydrolase</keyword>
<evidence type="ECO:0000256" key="1">
    <source>
        <dbReference type="ARBA" id="ARBA00005964"/>
    </source>
</evidence>
<dbReference type="Gene3D" id="3.40.50.1820">
    <property type="entry name" value="alpha/beta hydrolase"/>
    <property type="match status" value="1"/>
</dbReference>
<sequence>MNQSIVTLASGKLRGFSRSGVAAFLGIPYAASPVHERRFAAPQPPPAWPGIRDASSAGPAMPQGPSRLELVMGERHPDWAEDGSLTLNVWTPSQALSDDSPRAVLLWFHGGGFSSGSGGWDWYHGAHLAELGNMVVVTANYRLGPLGYLWLPEIGAENLGSQDQAAALNWVVENIGYFGGDPKKITVGGQSAGAFSSFQLAAQPASRGMIKRVIVQSSPWGLEPQDPELAASHARKYLGLLGVEERANPAAQLRQLPVERLLVGYAELARAVAGPGSVAPPMYPVAGGPGTAQNWRQTVDSGLLDGIDILLGSTRHEMTAFFAFNPQIQGLDQAAGRAFLESIYGEKAVELYRQHETRLPQAKPAEIVTAVQTEQVFQRGAVELAHRHTERGNRSYLYQWDYLPEPDPASLGATHCGELPFLFGNFDSFQDSPMLGEVPERRTALWQSFGGALANFVSRGVPGGDPEWLPYNARTRNEPQHFS</sequence>
<dbReference type="GO" id="GO:0004104">
    <property type="term" value="F:cholinesterase activity"/>
    <property type="evidence" value="ECO:0007669"/>
    <property type="project" value="InterPro"/>
</dbReference>
<dbReference type="InterPro" id="IPR000997">
    <property type="entry name" value="Cholinesterase"/>
</dbReference>
<dbReference type="EC" id="3.1.1.-" evidence="4"/>
<dbReference type="KEGG" id="ari:UM93_05215"/>
<feature type="domain" description="Carboxylesterase type B" evidence="5">
    <location>
        <begin position="3"/>
        <end position="476"/>
    </location>
</feature>
<dbReference type="SUPFAM" id="SSF53474">
    <property type="entry name" value="alpha/beta-Hydrolases"/>
    <property type="match status" value="1"/>
</dbReference>
<dbReference type="InterPro" id="IPR002018">
    <property type="entry name" value="CarbesteraseB"/>
</dbReference>
<name>A0A0D4C3B1_9MICC</name>
<dbReference type="InterPro" id="IPR029058">
    <property type="entry name" value="AB_hydrolase_fold"/>
</dbReference>
<dbReference type="AlphaFoldDB" id="A0A0D4C3B1"/>
<feature type="active site" description="Charge relay system" evidence="3">
    <location>
        <position position="317"/>
    </location>
</feature>
<keyword evidence="7" id="KW-1185">Reference proteome</keyword>
<comment type="similarity">
    <text evidence="1 4">Belongs to the type-B carboxylesterase/lipase family.</text>
</comment>
<reference evidence="6 7" key="1">
    <citation type="journal article" date="2015" name="Genome Announc.">
        <title>Complete Genome Sequencing of Protease-Producing Novel Arthrobacter sp. Strain IHBB 11108 Using PacBio Single-Molecule Real-Time Sequencing Technology.</title>
        <authorList>
            <person name="Kiran S."/>
            <person name="Swarnkar M.K."/>
            <person name="Pal M."/>
            <person name="Thakur R."/>
            <person name="Tewari R."/>
            <person name="Singh A.K."/>
            <person name="Gulati A."/>
        </authorList>
    </citation>
    <scope>NUCLEOTIDE SEQUENCE [LARGE SCALE GENOMIC DNA]</scope>
    <source>
        <strain evidence="6 7">IHBB 11108</strain>
    </source>
</reference>
<dbReference type="Proteomes" id="UP000061839">
    <property type="component" value="Chromosome"/>
</dbReference>
<evidence type="ECO:0000313" key="6">
    <source>
        <dbReference type="EMBL" id="AJT42900.1"/>
    </source>
</evidence>
<dbReference type="ESTHER" id="9micc-a0a0d4c3b1">
    <property type="family name" value="Carb_B_Bacteria"/>
</dbReference>
<accession>A0A0D4C3B1</accession>
<dbReference type="PRINTS" id="PR00878">
    <property type="entry name" value="CHOLNESTRASE"/>
</dbReference>
<evidence type="ECO:0000256" key="2">
    <source>
        <dbReference type="ARBA" id="ARBA00022801"/>
    </source>
</evidence>
<dbReference type="InterPro" id="IPR019826">
    <property type="entry name" value="Carboxylesterase_B_AS"/>
</dbReference>
<evidence type="ECO:0000256" key="4">
    <source>
        <dbReference type="RuleBase" id="RU361235"/>
    </source>
</evidence>
<gene>
    <name evidence="6" type="ORF">UM93_05215</name>
</gene>
<dbReference type="STRING" id="1618207.UM93_05215"/>
<dbReference type="HOGENOM" id="CLU_006586_16_4_11"/>
<dbReference type="PANTHER" id="PTHR11559">
    <property type="entry name" value="CARBOXYLESTERASE"/>
    <property type="match status" value="1"/>
</dbReference>
<dbReference type="PROSITE" id="PS00122">
    <property type="entry name" value="CARBOXYLESTERASE_B_1"/>
    <property type="match status" value="1"/>
</dbReference>
<feature type="active site" description="Acyl-ester intermediate" evidence="3">
    <location>
        <position position="191"/>
    </location>
</feature>
<dbReference type="EMBL" id="CP011005">
    <property type="protein sequence ID" value="AJT42900.1"/>
    <property type="molecule type" value="Genomic_DNA"/>
</dbReference>